<reference evidence="4" key="1">
    <citation type="submission" date="2022-06" db="EMBL/GenBank/DDBJ databases">
        <title>Uncovering the hologenomic basis of an extraordinary plant invasion.</title>
        <authorList>
            <person name="Bieker V.C."/>
            <person name="Martin M.D."/>
            <person name="Gilbert T."/>
            <person name="Hodgins K."/>
            <person name="Battlay P."/>
            <person name="Petersen B."/>
            <person name="Wilson J."/>
        </authorList>
    </citation>
    <scope>NUCLEOTIDE SEQUENCE</scope>
    <source>
        <strain evidence="4">AA19_3_7</strain>
        <tissue evidence="4">Leaf</tissue>
    </source>
</reference>
<dbReference type="PANTHER" id="PTHR24177:SF475">
    <property type="entry name" value="ANKYRIN REPEAT-CONTAINING DOMAIN, PGG DOMAIN PROTEIN-RELATED"/>
    <property type="match status" value="1"/>
</dbReference>
<protein>
    <recommendedName>
        <fullName evidence="3">PGG domain-containing protein</fullName>
    </recommendedName>
</protein>
<feature type="repeat" description="ANK" evidence="1">
    <location>
        <begin position="459"/>
        <end position="491"/>
    </location>
</feature>
<feature type="repeat" description="ANK" evidence="1">
    <location>
        <begin position="423"/>
        <end position="458"/>
    </location>
</feature>
<keyword evidence="5" id="KW-1185">Reference proteome</keyword>
<feature type="domain" description="PGG" evidence="3">
    <location>
        <begin position="783"/>
        <end position="839"/>
    </location>
</feature>
<sequence length="859" mass="98807">MEYMQLKSNVNLSNFVSVKLSGHNNYRIWKDQMRHLLQSHSLLHIIDEEARSPQDKDDPMTKKYNRLVRDETEDLKYMEASNVNVSNFVSVNLSNDSNYSIWRAQMLYLLESHSLLHIITDIHGFEKVKYHKLVNGWILRTMNDELLKEFPAEDYIYIDYSANYLWEELESRFTKGYSRPEPIVSASTQDLKYTQALNVNVSNFVTAKLSGRSNYRIWKGQMLCLIESQRLLHIIDKEGGYEVGKYDTLVKGWIFSTMNEQLLSDLTFTDDLVGGYNTAKDVWEKLTSAFDRQDAQEVEFGIEFVKDDTKSENDLLESDNTDKKRWYKAVAEGCWKKARSIFKVNKNVATEATTANENTNFHVAVERESSGTEVVRDTPDVETGNSRIEVKELYEAAAKGRWRKAKSILRNSETASIEAITTNGNTILHVAVERGQNHFVEELLGFLKNGEDIEKKNEKGRTALHIAAMVGNTNATQLLVQKREELLGIEDDDKNLPLHLASEYMNLNIYAYLVKQSLRPSYSDFRTYLSHRATIVPAIFSKQYDLAETLLKDLEEIMLKRFPMLPNSKRFRPYEEILMAITISYPTDIGFMESFIYPSFQNVCQKTIVRVRPIKNIEKKKKEYKDAKRILSLMRKSNIVHNDSLFEAVRLDIHEVVDEILFTSPATINCKDEEGYNIIQSSILNRAEKVYNLIYHIIERTKSHREMTDSFSNNLGHLCGKLAPSFVLGRTTGAALQLQRELIWFKWRSSCYLYNLRKKNIYKETPAMVFTREHRDLLKQGETWMKTTAESCSITAALIVTVVFAAAITVPGGSNQESGIPLFKKDIAFTIFARPWMLAPISAFACLPISVIATIKLPL</sequence>
<dbReference type="GO" id="GO:0016020">
    <property type="term" value="C:membrane"/>
    <property type="evidence" value="ECO:0007669"/>
    <property type="project" value="TreeGrafter"/>
</dbReference>
<gene>
    <name evidence="4" type="ORF">M8C21_030393</name>
</gene>
<dbReference type="SUPFAM" id="SSF48403">
    <property type="entry name" value="Ankyrin repeat"/>
    <property type="match status" value="1"/>
</dbReference>
<dbReference type="InterPro" id="IPR036770">
    <property type="entry name" value="Ankyrin_rpt-contain_sf"/>
</dbReference>
<evidence type="ECO:0000313" key="5">
    <source>
        <dbReference type="Proteomes" id="UP001206925"/>
    </source>
</evidence>
<keyword evidence="2" id="KW-1133">Transmembrane helix</keyword>
<dbReference type="Gene3D" id="1.25.40.20">
    <property type="entry name" value="Ankyrin repeat-containing domain"/>
    <property type="match status" value="1"/>
</dbReference>
<feature type="non-terminal residue" evidence="4">
    <location>
        <position position="859"/>
    </location>
</feature>
<dbReference type="EMBL" id="JAMZMK010008809">
    <property type="protein sequence ID" value="KAI7738479.1"/>
    <property type="molecule type" value="Genomic_DNA"/>
</dbReference>
<evidence type="ECO:0000259" key="3">
    <source>
        <dbReference type="Pfam" id="PF13962"/>
    </source>
</evidence>
<dbReference type="Pfam" id="PF13962">
    <property type="entry name" value="PGG"/>
    <property type="match status" value="1"/>
</dbReference>
<accession>A0AAD5CBN4</accession>
<dbReference type="InterPro" id="IPR002110">
    <property type="entry name" value="Ankyrin_rpt"/>
</dbReference>
<dbReference type="PANTHER" id="PTHR24177">
    <property type="entry name" value="CASKIN"/>
    <property type="match status" value="1"/>
</dbReference>
<keyword evidence="1" id="KW-0040">ANK repeat</keyword>
<keyword evidence="2" id="KW-0472">Membrane</keyword>
<dbReference type="Pfam" id="PF12796">
    <property type="entry name" value="Ank_2"/>
    <property type="match status" value="1"/>
</dbReference>
<dbReference type="Proteomes" id="UP001206925">
    <property type="component" value="Unassembled WGS sequence"/>
</dbReference>
<dbReference type="InterPro" id="IPR026961">
    <property type="entry name" value="PGG_dom"/>
</dbReference>
<dbReference type="PROSITE" id="PS50088">
    <property type="entry name" value="ANK_REPEAT"/>
    <property type="match status" value="2"/>
</dbReference>
<evidence type="ECO:0000256" key="1">
    <source>
        <dbReference type="PROSITE-ProRule" id="PRU00023"/>
    </source>
</evidence>
<feature type="transmembrane region" description="Helical" evidence="2">
    <location>
        <begin position="794"/>
        <end position="814"/>
    </location>
</feature>
<comment type="caution">
    <text evidence="4">The sequence shown here is derived from an EMBL/GenBank/DDBJ whole genome shotgun (WGS) entry which is preliminary data.</text>
</comment>
<evidence type="ECO:0000313" key="4">
    <source>
        <dbReference type="EMBL" id="KAI7738479.1"/>
    </source>
</evidence>
<feature type="transmembrane region" description="Helical" evidence="2">
    <location>
        <begin position="835"/>
        <end position="855"/>
    </location>
</feature>
<name>A0AAD5CBN4_AMBAR</name>
<dbReference type="PROSITE" id="PS50297">
    <property type="entry name" value="ANK_REP_REGION"/>
    <property type="match status" value="2"/>
</dbReference>
<dbReference type="AlphaFoldDB" id="A0AAD5CBN4"/>
<keyword evidence="2" id="KW-0812">Transmembrane</keyword>
<proteinExistence type="predicted"/>
<organism evidence="4 5">
    <name type="scientific">Ambrosia artemisiifolia</name>
    <name type="common">Common ragweed</name>
    <dbReference type="NCBI Taxonomy" id="4212"/>
    <lineage>
        <taxon>Eukaryota</taxon>
        <taxon>Viridiplantae</taxon>
        <taxon>Streptophyta</taxon>
        <taxon>Embryophyta</taxon>
        <taxon>Tracheophyta</taxon>
        <taxon>Spermatophyta</taxon>
        <taxon>Magnoliopsida</taxon>
        <taxon>eudicotyledons</taxon>
        <taxon>Gunneridae</taxon>
        <taxon>Pentapetalae</taxon>
        <taxon>asterids</taxon>
        <taxon>campanulids</taxon>
        <taxon>Asterales</taxon>
        <taxon>Asteraceae</taxon>
        <taxon>Asteroideae</taxon>
        <taxon>Heliantheae alliance</taxon>
        <taxon>Heliantheae</taxon>
        <taxon>Ambrosia</taxon>
    </lineage>
</organism>
<dbReference type="SMART" id="SM00248">
    <property type="entry name" value="ANK"/>
    <property type="match status" value="3"/>
</dbReference>
<evidence type="ECO:0000256" key="2">
    <source>
        <dbReference type="SAM" id="Phobius"/>
    </source>
</evidence>